<gene>
    <name evidence="1" type="ORF">SAMN02745118_01128</name>
</gene>
<keyword evidence="2" id="KW-1185">Reference proteome</keyword>
<evidence type="ECO:0000313" key="1">
    <source>
        <dbReference type="EMBL" id="SJZ53834.1"/>
    </source>
</evidence>
<dbReference type="OrthoDB" id="9931460at2"/>
<reference evidence="2" key="1">
    <citation type="submission" date="2017-02" db="EMBL/GenBank/DDBJ databases">
        <authorList>
            <person name="Varghese N."/>
            <person name="Submissions S."/>
        </authorList>
    </citation>
    <scope>NUCLEOTIDE SEQUENCE [LARGE SCALE GENOMIC DNA]</scope>
    <source>
        <strain evidence="2">ATCC BAA-73</strain>
    </source>
</reference>
<dbReference type="EMBL" id="FUWM01000008">
    <property type="protein sequence ID" value="SJZ53834.1"/>
    <property type="molecule type" value="Genomic_DNA"/>
</dbReference>
<organism evidence="1 2">
    <name type="scientific">Selenihalanaerobacter shriftii</name>
    <dbReference type="NCBI Taxonomy" id="142842"/>
    <lineage>
        <taxon>Bacteria</taxon>
        <taxon>Bacillati</taxon>
        <taxon>Bacillota</taxon>
        <taxon>Clostridia</taxon>
        <taxon>Halanaerobiales</taxon>
        <taxon>Halobacteroidaceae</taxon>
        <taxon>Selenihalanaerobacter</taxon>
    </lineage>
</organism>
<dbReference type="Proteomes" id="UP000190625">
    <property type="component" value="Unassembled WGS sequence"/>
</dbReference>
<name>A0A1T4LHC9_9FIRM</name>
<protein>
    <submittedName>
        <fullName evidence="1">Uncharacterized protein</fullName>
    </submittedName>
</protein>
<dbReference type="RefSeq" id="WP_078809616.1">
    <property type="nucleotide sequence ID" value="NZ_FUWM01000008.1"/>
</dbReference>
<proteinExistence type="predicted"/>
<accession>A0A1T4LHC9</accession>
<sequence length="177" mass="21196">MKPVILSKYLQQNNLEFKEFIVQLKEEKAIGMKYFRKEIDDLDLNSYIQLYQYAVKPNIECITKNKVSLIPFPIEYQSYQKYKNQFRLLEELAIAKISYERKGYRPKQININCELIKETIRVIYQYYDYQTPNLGEEIIWVDLKTDILKTLHSCTQNNLDGIVDGLGIKYYPDKFHQ</sequence>
<dbReference type="AlphaFoldDB" id="A0A1T4LHC9"/>
<evidence type="ECO:0000313" key="2">
    <source>
        <dbReference type="Proteomes" id="UP000190625"/>
    </source>
</evidence>